<dbReference type="OrthoDB" id="9784230at2"/>
<dbReference type="PANTHER" id="PTHR34296:SF2">
    <property type="entry name" value="ABC TRANSPORTER GUANOSINE-BINDING PROTEIN NUPN"/>
    <property type="match status" value="1"/>
</dbReference>
<dbReference type="GO" id="GO:0005886">
    <property type="term" value="C:plasma membrane"/>
    <property type="evidence" value="ECO:0007669"/>
    <property type="project" value="UniProtKB-SubCell"/>
</dbReference>
<keyword evidence="2" id="KW-1003">Cell membrane</keyword>
<keyword evidence="5" id="KW-0449">Lipoprotein</keyword>
<dbReference type="RefSeq" id="WP_105239571.1">
    <property type="nucleotide sequence ID" value="NZ_CP023270.1"/>
</dbReference>
<evidence type="ECO:0000256" key="3">
    <source>
        <dbReference type="ARBA" id="ARBA00022729"/>
    </source>
</evidence>
<dbReference type="InterPro" id="IPR050957">
    <property type="entry name" value="BMP_lipoprotein"/>
</dbReference>
<dbReference type="Proteomes" id="UP000239477">
    <property type="component" value="Chromosome"/>
</dbReference>
<comment type="subcellular location">
    <subcellularLocation>
        <location evidence="1">Cell membrane</location>
    </subcellularLocation>
</comment>
<keyword evidence="3" id="KW-0732">Signal</keyword>
<keyword evidence="4" id="KW-0472">Membrane</keyword>
<dbReference type="InterPro" id="IPR003760">
    <property type="entry name" value="PnrA-like"/>
</dbReference>
<evidence type="ECO:0000313" key="7">
    <source>
        <dbReference type="EMBL" id="AVJ28818.1"/>
    </source>
</evidence>
<evidence type="ECO:0000256" key="1">
    <source>
        <dbReference type="ARBA" id="ARBA00004236"/>
    </source>
</evidence>
<dbReference type="EMBL" id="CP023270">
    <property type="protein sequence ID" value="AVJ28818.1"/>
    <property type="molecule type" value="Genomic_DNA"/>
</dbReference>
<protein>
    <submittedName>
        <fullName evidence="7">BMP family ABC transporter substrate-binding protein</fullName>
    </submittedName>
</protein>
<evidence type="ECO:0000256" key="5">
    <source>
        <dbReference type="ARBA" id="ARBA00023288"/>
    </source>
</evidence>
<dbReference type="PANTHER" id="PTHR34296">
    <property type="entry name" value="TRANSCRIPTIONAL ACTIVATOR PROTEIN MED"/>
    <property type="match status" value="1"/>
</dbReference>
<dbReference type="AlphaFoldDB" id="A0A2S0IA14"/>
<accession>A0A2S0IA14</accession>
<keyword evidence="8" id="KW-1185">Reference proteome</keyword>
<feature type="domain" description="ABC transporter substrate-binding protein PnrA-like" evidence="6">
    <location>
        <begin position="17"/>
        <end position="277"/>
    </location>
</feature>
<dbReference type="Pfam" id="PF02608">
    <property type="entry name" value="Bmp"/>
    <property type="match status" value="1"/>
</dbReference>
<gene>
    <name evidence="7" type="ORF">CLM73_17825</name>
</gene>
<organism evidence="7 8">
    <name type="scientific">Achromobacter spanius</name>
    <dbReference type="NCBI Taxonomy" id="217203"/>
    <lineage>
        <taxon>Bacteria</taxon>
        <taxon>Pseudomonadati</taxon>
        <taxon>Pseudomonadota</taxon>
        <taxon>Betaproteobacteria</taxon>
        <taxon>Burkholderiales</taxon>
        <taxon>Alcaligenaceae</taxon>
        <taxon>Achromobacter</taxon>
    </lineage>
</organism>
<dbReference type="Gene3D" id="3.40.50.2300">
    <property type="match status" value="2"/>
</dbReference>
<evidence type="ECO:0000256" key="4">
    <source>
        <dbReference type="ARBA" id="ARBA00023136"/>
    </source>
</evidence>
<evidence type="ECO:0000313" key="8">
    <source>
        <dbReference type="Proteomes" id="UP000239477"/>
    </source>
</evidence>
<proteinExistence type="predicted"/>
<sequence>MSARRLLVLFGFPGRGGFNEAALQGAERAGRAGHALHAEWVAATDPAARAERLAQLCNGNPDLVIVHGGQGDAPVAEVAPHFPRTQFAITQGSHTAANVASYEILQEHSAFLAGILAGLRAQGDGTVGRPAGDIGNIGLSVGARAAHLSGERVRPGLKGRAAFADGVRRVTGRDPLTGFCGNQHDPDLGEAWTRALAAQRARVLFAMMDGGRDGVTRACREAGIWQIGNVLDWVARDPEVYLASALADSGLCVERAAADHAAGALAVGRITRFGLEAEASLRLVLGADVTAYERRELDAWSGRLASGEIEIAGHYDGEEFALS</sequence>
<name>A0A2S0IA14_9BURK</name>
<evidence type="ECO:0000256" key="2">
    <source>
        <dbReference type="ARBA" id="ARBA00022475"/>
    </source>
</evidence>
<evidence type="ECO:0000259" key="6">
    <source>
        <dbReference type="Pfam" id="PF02608"/>
    </source>
</evidence>
<reference evidence="7 8" key="1">
    <citation type="submission" date="2017-09" db="EMBL/GenBank/DDBJ databases">
        <title>Genomic, metabolic, and phenotypic characteristics of bacterial isolates from the natural microbiome of the model nematode Caenorhabditis elegans.</title>
        <authorList>
            <person name="Zimmermann J."/>
            <person name="Obeng N."/>
            <person name="Yang W."/>
            <person name="Obeng O."/>
            <person name="Kissoyan K."/>
            <person name="Pees B."/>
            <person name="Dirksen P."/>
            <person name="Hoppner M."/>
            <person name="Franke A."/>
            <person name="Rosenstiel P."/>
            <person name="Leippe M."/>
            <person name="Dierking K."/>
            <person name="Kaleta C."/>
            <person name="Schulenburg H."/>
        </authorList>
    </citation>
    <scope>NUCLEOTIDE SEQUENCE [LARGE SCALE GENOMIC DNA]</scope>
    <source>
        <strain evidence="7 8">MYb73</strain>
    </source>
</reference>